<proteinExistence type="inferred from homology"/>
<comment type="caution">
    <text evidence="8">The sequence shown here is derived from an EMBL/GenBank/DDBJ whole genome shotgun (WGS) entry which is preliminary data.</text>
</comment>
<keyword evidence="7" id="KW-1133">Transmembrane helix</keyword>
<feature type="transmembrane region" description="Helical" evidence="7">
    <location>
        <begin position="515"/>
        <end position="535"/>
    </location>
</feature>
<keyword evidence="2" id="KW-0547">Nucleotide-binding</keyword>
<dbReference type="FunFam" id="3.30.420.40:FF:000404">
    <property type="entry name" value="Major actin"/>
    <property type="match status" value="1"/>
</dbReference>
<dbReference type="GO" id="GO:0016020">
    <property type="term" value="C:membrane"/>
    <property type="evidence" value="ECO:0007669"/>
    <property type="project" value="InterPro"/>
</dbReference>
<sequence>MGDEEVAALVVDNGSGMCKAGFAGDDAPRAVFPSIVGRPKMPGIMVGMDQKDSYVGDEAQSKRGVLTLKYPIEHGIVTNWDDMEKIWHHTFYNELRVAPEEHPVLLTEAPLNPKANRERMTQIMFETFNVPAMYVAIQAVLSLYASGRTTGIVMDSGDGVSHTVPIYEGYALPHAILRLDLAGRDLTEYMMKILTERGYSFTTTAEREIVRDVKEKLCYIALDFDSEMKAASESSDKEKTYELPDGNIITVGSERFRCPEVLFQPSFVGKEASGIHDTTFQSIMKCDVDIRKDLYANVVLSGGTTMFTGIGERMTKELTALAPSTMKIKVVAPPERKYSVWIGGSILSSLSTFQQMWISKGEYDESGPTIVTASHKSSCLLQRNAQLKIRPNNTLSQNVVASVQSGLTSMHTDAMSEATGWLSDIFAEEVEPIANSTTVRRARLHPVRWSKNDKGFFIVFTIALVCFDYFVLQRLNVSGLRQHLALVAFWILVGMGYNLFIAVRHGSVAGVQWCSGYLLEWLLSMDNLFIFHLIFRLYKTPPEVIHKALFLGILGAVTFRFTLFAVVRQLLDLVTWFRFIFGGFLIWSGIQAAKDDEEEDLTAKHTVKLLQWLLGDRLLDGYGEKEGSLVIWRNGKLTFTLLFPVVCCLECTDLIFAVDT</sequence>
<dbReference type="PROSITE" id="PS00432">
    <property type="entry name" value="ACTINS_2"/>
    <property type="match status" value="1"/>
</dbReference>
<dbReference type="FunFam" id="3.30.420.40:FF:000058">
    <property type="entry name" value="Putative actin-related protein 5"/>
    <property type="match status" value="1"/>
</dbReference>
<dbReference type="Pfam" id="PF03741">
    <property type="entry name" value="TerC"/>
    <property type="match status" value="1"/>
</dbReference>
<reference evidence="8" key="1">
    <citation type="submission" date="2022-10" db="EMBL/GenBank/DDBJ databases">
        <authorList>
            <person name="Chen Y."/>
            <person name="Dougan E. K."/>
            <person name="Chan C."/>
            <person name="Rhodes N."/>
            <person name="Thang M."/>
        </authorList>
    </citation>
    <scope>NUCLEOTIDE SEQUENCE</scope>
</reference>
<dbReference type="Gene3D" id="3.90.640.10">
    <property type="entry name" value="Actin, Chain A, domain 4"/>
    <property type="match status" value="1"/>
</dbReference>
<feature type="transmembrane region" description="Helical" evidence="7">
    <location>
        <begin position="455"/>
        <end position="472"/>
    </location>
</feature>
<dbReference type="PANTHER" id="PTHR11937">
    <property type="entry name" value="ACTIN"/>
    <property type="match status" value="1"/>
</dbReference>
<dbReference type="InterPro" id="IPR043129">
    <property type="entry name" value="ATPase_NBD"/>
</dbReference>
<evidence type="ECO:0000256" key="1">
    <source>
        <dbReference type="ARBA" id="ARBA00006752"/>
    </source>
</evidence>
<dbReference type="FunFam" id="3.30.420.40:FF:000291">
    <property type="entry name" value="Actin, alpha skeletal muscle"/>
    <property type="match status" value="1"/>
</dbReference>
<dbReference type="EMBL" id="CAMXCT020006749">
    <property type="protein sequence ID" value="CAL1172802.1"/>
    <property type="molecule type" value="Genomic_DNA"/>
</dbReference>
<dbReference type="AlphaFoldDB" id="A0A9P1GRA7"/>
<evidence type="ECO:0000256" key="7">
    <source>
        <dbReference type="SAM" id="Phobius"/>
    </source>
</evidence>
<dbReference type="InterPro" id="IPR005496">
    <property type="entry name" value="Integral_membrane_TerC"/>
</dbReference>
<evidence type="ECO:0000313" key="8">
    <source>
        <dbReference type="EMBL" id="CAI4019427.1"/>
    </source>
</evidence>
<reference evidence="9 10" key="2">
    <citation type="submission" date="2024-05" db="EMBL/GenBank/DDBJ databases">
        <authorList>
            <person name="Chen Y."/>
            <person name="Shah S."/>
            <person name="Dougan E. K."/>
            <person name="Thang M."/>
            <person name="Chan C."/>
        </authorList>
    </citation>
    <scope>NUCLEOTIDE SEQUENCE [LARGE SCALE GENOMIC DNA]</scope>
</reference>
<keyword evidence="7" id="KW-0472">Membrane</keyword>
<dbReference type="PROSITE" id="PS01132">
    <property type="entry name" value="ACTINS_ACT_LIKE"/>
    <property type="match status" value="1"/>
</dbReference>
<organism evidence="8">
    <name type="scientific">Cladocopium goreaui</name>
    <dbReference type="NCBI Taxonomy" id="2562237"/>
    <lineage>
        <taxon>Eukaryota</taxon>
        <taxon>Sar</taxon>
        <taxon>Alveolata</taxon>
        <taxon>Dinophyceae</taxon>
        <taxon>Suessiales</taxon>
        <taxon>Symbiodiniaceae</taxon>
        <taxon>Cladocopium</taxon>
    </lineage>
</organism>
<dbReference type="EMBL" id="CAMXCT010006749">
    <property type="protein sequence ID" value="CAI4019427.1"/>
    <property type="molecule type" value="Genomic_DNA"/>
</dbReference>
<protein>
    <submittedName>
        <fullName evidence="9">Actin</fullName>
    </submittedName>
</protein>
<dbReference type="SMART" id="SM00268">
    <property type="entry name" value="ACTIN"/>
    <property type="match status" value="1"/>
</dbReference>
<keyword evidence="3" id="KW-0378">Hydrolase</keyword>
<dbReference type="GO" id="GO:0016787">
    <property type="term" value="F:hydrolase activity"/>
    <property type="evidence" value="ECO:0007669"/>
    <property type="project" value="UniProtKB-KW"/>
</dbReference>
<evidence type="ECO:0000256" key="6">
    <source>
        <dbReference type="RuleBase" id="RU000487"/>
    </source>
</evidence>
<evidence type="ECO:0000256" key="4">
    <source>
        <dbReference type="ARBA" id="ARBA00022840"/>
    </source>
</evidence>
<evidence type="ECO:0000256" key="3">
    <source>
        <dbReference type="ARBA" id="ARBA00022801"/>
    </source>
</evidence>
<keyword evidence="10" id="KW-1185">Reference proteome</keyword>
<comment type="catalytic activity">
    <reaction evidence="5">
        <text>ATP + H2O = ADP + phosphate + H(+)</text>
        <dbReference type="Rhea" id="RHEA:13065"/>
        <dbReference type="ChEBI" id="CHEBI:15377"/>
        <dbReference type="ChEBI" id="CHEBI:15378"/>
        <dbReference type="ChEBI" id="CHEBI:30616"/>
        <dbReference type="ChEBI" id="CHEBI:43474"/>
        <dbReference type="ChEBI" id="CHEBI:456216"/>
    </reaction>
</comment>
<dbReference type="SUPFAM" id="SSF53067">
    <property type="entry name" value="Actin-like ATPase domain"/>
    <property type="match status" value="2"/>
</dbReference>
<evidence type="ECO:0000313" key="9">
    <source>
        <dbReference type="EMBL" id="CAL4806739.1"/>
    </source>
</evidence>
<dbReference type="InterPro" id="IPR020902">
    <property type="entry name" value="Actin/actin-like_CS"/>
</dbReference>
<dbReference type="EMBL" id="CAMXCT030006749">
    <property type="protein sequence ID" value="CAL4806739.1"/>
    <property type="molecule type" value="Genomic_DNA"/>
</dbReference>
<keyword evidence="4" id="KW-0067">ATP-binding</keyword>
<dbReference type="InterPro" id="IPR004001">
    <property type="entry name" value="Actin_CS"/>
</dbReference>
<comment type="similarity">
    <text evidence="1 6">Belongs to the actin family.</text>
</comment>
<evidence type="ECO:0000313" key="10">
    <source>
        <dbReference type="Proteomes" id="UP001152797"/>
    </source>
</evidence>
<evidence type="ECO:0000256" key="2">
    <source>
        <dbReference type="ARBA" id="ARBA00022741"/>
    </source>
</evidence>
<dbReference type="OrthoDB" id="422673at2759"/>
<dbReference type="InterPro" id="IPR004000">
    <property type="entry name" value="Actin"/>
</dbReference>
<evidence type="ECO:0000256" key="5">
    <source>
        <dbReference type="ARBA" id="ARBA00049360"/>
    </source>
</evidence>
<dbReference type="GO" id="GO:0005524">
    <property type="term" value="F:ATP binding"/>
    <property type="evidence" value="ECO:0007669"/>
    <property type="project" value="UniProtKB-KW"/>
</dbReference>
<dbReference type="CDD" id="cd10224">
    <property type="entry name" value="ASKHA_NBD_actin"/>
    <property type="match status" value="1"/>
</dbReference>
<accession>A0A9P1GRA7</accession>
<dbReference type="Gene3D" id="3.30.420.40">
    <property type="match status" value="2"/>
</dbReference>
<dbReference type="PROSITE" id="PS00406">
    <property type="entry name" value="ACTINS_1"/>
    <property type="match status" value="1"/>
</dbReference>
<feature type="transmembrane region" description="Helical" evidence="7">
    <location>
        <begin position="547"/>
        <end position="567"/>
    </location>
</feature>
<dbReference type="FunFam" id="3.90.640.10:FF:000001">
    <property type="entry name" value="Actin, muscle"/>
    <property type="match status" value="1"/>
</dbReference>
<dbReference type="PRINTS" id="PR00190">
    <property type="entry name" value="ACTIN"/>
</dbReference>
<name>A0A9P1GRA7_9DINO</name>
<gene>
    <name evidence="8" type="ORF">C1SCF055_LOCUS43928</name>
</gene>
<feature type="transmembrane region" description="Helical" evidence="7">
    <location>
        <begin position="484"/>
        <end position="503"/>
    </location>
</feature>
<dbReference type="Proteomes" id="UP001152797">
    <property type="component" value="Unassembled WGS sequence"/>
</dbReference>
<dbReference type="Pfam" id="PF00022">
    <property type="entry name" value="Actin"/>
    <property type="match status" value="1"/>
</dbReference>
<keyword evidence="7" id="KW-0812">Transmembrane</keyword>